<proteinExistence type="predicted"/>
<dbReference type="Proteomes" id="UP001291926">
    <property type="component" value="Unassembled WGS sequence"/>
</dbReference>
<organism evidence="1 2">
    <name type="scientific">Penstemon davidsonii</name>
    <dbReference type="NCBI Taxonomy" id="160366"/>
    <lineage>
        <taxon>Eukaryota</taxon>
        <taxon>Viridiplantae</taxon>
        <taxon>Streptophyta</taxon>
        <taxon>Embryophyta</taxon>
        <taxon>Tracheophyta</taxon>
        <taxon>Spermatophyta</taxon>
        <taxon>Magnoliopsida</taxon>
        <taxon>eudicotyledons</taxon>
        <taxon>Gunneridae</taxon>
        <taxon>Pentapetalae</taxon>
        <taxon>asterids</taxon>
        <taxon>lamiids</taxon>
        <taxon>Lamiales</taxon>
        <taxon>Plantaginaceae</taxon>
        <taxon>Cheloneae</taxon>
        <taxon>Penstemon</taxon>
    </lineage>
</organism>
<evidence type="ECO:0000313" key="2">
    <source>
        <dbReference type="Proteomes" id="UP001291926"/>
    </source>
</evidence>
<protein>
    <submittedName>
        <fullName evidence="1">Uncharacterized protein</fullName>
    </submittedName>
</protein>
<gene>
    <name evidence="1" type="ORF">RD792_011512</name>
</gene>
<comment type="caution">
    <text evidence="1">The sequence shown here is derived from an EMBL/GenBank/DDBJ whole genome shotgun (WGS) entry which is preliminary data.</text>
</comment>
<dbReference type="EMBL" id="JAYDYQ010002534">
    <property type="protein sequence ID" value="KAK4484284.1"/>
    <property type="molecule type" value="Genomic_DNA"/>
</dbReference>
<accession>A0ABR0D4T8</accession>
<keyword evidence="2" id="KW-1185">Reference proteome</keyword>
<sequence length="266" mass="29247">MGLQRFTVVDGEVESVDLSFLGVGRLITEMLLGRLRLWCAERSALEGWGAFWEIMSSLVGEEDGDSRWGGWREGSGGFGGPARPKVITLGGAKEWFDDSEGAMWQSKLVKFRVALLGFGDWVGKGVIGEVDVWAVVTLEVVEVSEWFGGIDFNSDTEKFFPFFIIGAEDVGNNGGLVCGIGGIFSGIKEVQVGNPETNDYFDYKGLLEYAWSHSVESDQDYSVAKRSLIVTKKDIDMYNIYAPSCNLNATSSKADTKVLLSRMRSI</sequence>
<name>A0ABR0D4T8_9LAMI</name>
<evidence type="ECO:0000313" key="1">
    <source>
        <dbReference type="EMBL" id="KAK4484284.1"/>
    </source>
</evidence>
<reference evidence="1 2" key="1">
    <citation type="journal article" date="2023" name="bioRxiv">
        <title>Genome report: Whole genome sequence and annotation of Penstemon davidsonii.</title>
        <authorList>
            <person name="Ostevik K.L."/>
            <person name="Alabady M."/>
            <person name="Zhang M."/>
            <person name="Rausher M.D."/>
        </authorList>
    </citation>
    <scope>NUCLEOTIDE SEQUENCE [LARGE SCALE GENOMIC DNA]</scope>
    <source>
        <strain evidence="1">DNT005</strain>
        <tissue evidence="1">Whole leaf</tissue>
    </source>
</reference>